<dbReference type="InterPro" id="IPR006170">
    <property type="entry name" value="PBP/GOBP"/>
</dbReference>
<sequence>MMRIVLCFIFISANCEARGKFAAVISQYQDTIKEYRDICLEETDTKPNKLESLLNHGVYDKIDDNLKCCLRCLYLKLKIFDETGKISEETMRKTSGTENLEVQDMVVSKCQFRNANLCEQAFDISNCTYYTVKNVY</sequence>
<evidence type="ECO:0000313" key="4">
    <source>
        <dbReference type="EMBL" id="KAB0805141.1"/>
    </source>
</evidence>
<proteinExistence type="predicted"/>
<dbReference type="EMBL" id="VVIM01000001">
    <property type="protein sequence ID" value="KAB0805046.1"/>
    <property type="molecule type" value="Genomic_DNA"/>
</dbReference>
<reference evidence="3" key="3">
    <citation type="submission" date="2019-08" db="EMBL/GenBank/DDBJ databases">
        <authorList>
            <consortium name="Photinus pyralis genome working group"/>
            <person name="Fallon T.R."/>
            <person name="Sander Lower S.E."/>
            <person name="Weng J.-K."/>
        </authorList>
    </citation>
    <scope>NUCLEOTIDE SEQUENCE</scope>
    <source>
        <strain evidence="3">1611_PpyrPB1</strain>
        <tissue evidence="3">Whole body</tissue>
    </source>
</reference>
<dbReference type="SUPFAM" id="SSF47565">
    <property type="entry name" value="Insect pheromone/odorant-binding proteins"/>
    <property type="match status" value="1"/>
</dbReference>
<dbReference type="GO" id="GO:0005549">
    <property type="term" value="F:odorant binding"/>
    <property type="evidence" value="ECO:0007669"/>
    <property type="project" value="InterPro"/>
</dbReference>
<reference evidence="2" key="1">
    <citation type="journal article" date="2016" name="Sci. Rep.">
        <title>Molecular characterization of firefly nuptial gifts: a multi-omics approach sheds light on postcopulatory sexual selection.</title>
        <authorList>
            <person name="Al-Wathiqui N."/>
            <person name="Fallon T.R."/>
            <person name="South A."/>
            <person name="Weng J.K."/>
            <person name="Lewis S.M."/>
        </authorList>
    </citation>
    <scope>NUCLEOTIDE SEQUENCE</scope>
</reference>
<accession>A0A1Y1NF29</accession>
<dbReference type="AlphaFoldDB" id="A0A1Y1NF29"/>
<organism evidence="2">
    <name type="scientific">Photinus pyralis</name>
    <name type="common">Common eastern firefly</name>
    <name type="synonym">Lampyris pyralis</name>
    <dbReference type="NCBI Taxonomy" id="7054"/>
    <lineage>
        <taxon>Eukaryota</taxon>
        <taxon>Metazoa</taxon>
        <taxon>Ecdysozoa</taxon>
        <taxon>Arthropoda</taxon>
        <taxon>Hexapoda</taxon>
        <taxon>Insecta</taxon>
        <taxon>Pterygota</taxon>
        <taxon>Neoptera</taxon>
        <taxon>Endopterygota</taxon>
        <taxon>Coleoptera</taxon>
        <taxon>Polyphaga</taxon>
        <taxon>Elateriformia</taxon>
        <taxon>Elateroidea</taxon>
        <taxon>Lampyridae</taxon>
        <taxon>Lampyrinae</taxon>
        <taxon>Photinus</taxon>
    </lineage>
</organism>
<dbReference type="InParanoid" id="A0A1Y1NF29"/>
<feature type="signal peptide" evidence="1">
    <location>
        <begin position="1"/>
        <end position="17"/>
    </location>
</feature>
<dbReference type="Pfam" id="PF01395">
    <property type="entry name" value="PBP_GOBP"/>
    <property type="match status" value="1"/>
</dbReference>
<reference evidence="3 5" key="2">
    <citation type="journal article" date="2018" name="Elife">
        <title>Firefly genomes illuminate parallel origins of bioluminescence in beetles.</title>
        <authorList>
            <person name="Fallon T.R."/>
            <person name="Lower S.E."/>
            <person name="Chang C.H."/>
            <person name="Bessho-Uehara M."/>
            <person name="Martin G.J."/>
            <person name="Bewick A.J."/>
            <person name="Behringer M."/>
            <person name="Debat H.J."/>
            <person name="Wong I."/>
            <person name="Day J.C."/>
            <person name="Suvorov A."/>
            <person name="Silva C.J."/>
            <person name="Stanger-Hall K.F."/>
            <person name="Hall D.W."/>
            <person name="Schmitz R.J."/>
            <person name="Nelson D.R."/>
            <person name="Lewis S.M."/>
            <person name="Shigenobu S."/>
            <person name="Bybee S.M."/>
            <person name="Larracuente A.M."/>
            <person name="Oba Y."/>
            <person name="Weng J.K."/>
        </authorList>
    </citation>
    <scope>NUCLEOTIDE SEQUENCE [LARGE SCALE GENOMIC DNA]</scope>
    <source>
        <strain evidence="3">1611_PpyrPB1</strain>
        <tissue evidence="3">Whole body</tissue>
    </source>
</reference>
<dbReference type="EMBL" id="VVIM01000001">
    <property type="protein sequence ID" value="KAB0805141.1"/>
    <property type="molecule type" value="Genomic_DNA"/>
</dbReference>
<evidence type="ECO:0000256" key="1">
    <source>
        <dbReference type="SAM" id="SignalP"/>
    </source>
</evidence>
<feature type="chain" id="PRO_5036029941" evidence="1">
    <location>
        <begin position="18"/>
        <end position="136"/>
    </location>
</feature>
<dbReference type="EMBL" id="GEZM01004591">
    <property type="protein sequence ID" value="JAV96359.1"/>
    <property type="molecule type" value="Transcribed_RNA"/>
</dbReference>
<evidence type="ECO:0000313" key="5">
    <source>
        <dbReference type="Proteomes" id="UP000327044"/>
    </source>
</evidence>
<dbReference type="FunCoup" id="A0A1Y1NF29">
    <property type="interactions" value="25"/>
</dbReference>
<dbReference type="InterPro" id="IPR036728">
    <property type="entry name" value="PBP_GOBP_sf"/>
</dbReference>
<keyword evidence="1" id="KW-0732">Signal</keyword>
<dbReference type="Gene3D" id="1.10.238.20">
    <property type="entry name" value="Pheromone/general odorant binding protein domain"/>
    <property type="match status" value="1"/>
</dbReference>
<dbReference type="Proteomes" id="UP000327044">
    <property type="component" value="Unassembled WGS sequence"/>
</dbReference>
<name>A0A1Y1NF29_PHOPY</name>
<gene>
    <name evidence="3" type="ORF">PPYR_02016</name>
    <name evidence="4" type="ORF">PPYR_02111</name>
</gene>
<keyword evidence="5" id="KW-1185">Reference proteome</keyword>
<evidence type="ECO:0000313" key="2">
    <source>
        <dbReference type="EMBL" id="JAV96359.1"/>
    </source>
</evidence>
<evidence type="ECO:0000313" key="3">
    <source>
        <dbReference type="EMBL" id="KAB0805046.1"/>
    </source>
</evidence>
<protein>
    <submittedName>
        <fullName evidence="2">Uncharacterized protein</fullName>
    </submittedName>
</protein>
<dbReference type="CDD" id="cd23992">
    <property type="entry name" value="PBP_GOBP"/>
    <property type="match status" value="1"/>
</dbReference>